<evidence type="ECO:0000259" key="1">
    <source>
        <dbReference type="Pfam" id="PF12571"/>
    </source>
</evidence>
<accession>A0ABX7JSD6</accession>
<evidence type="ECO:0000313" key="2">
    <source>
        <dbReference type="EMBL" id="QSB38296.1"/>
    </source>
</evidence>
<feature type="domain" description="Phage tail fibre protein N-terminal" evidence="1">
    <location>
        <begin position="3"/>
        <end position="159"/>
    </location>
</feature>
<organism evidence="2 3">
    <name type="scientific">Pseudomonas hygromyciniae</name>
    <dbReference type="NCBI Taxonomy" id="2812000"/>
    <lineage>
        <taxon>Bacteria</taxon>
        <taxon>Pseudomonadati</taxon>
        <taxon>Pseudomonadota</taxon>
        <taxon>Gammaproteobacteria</taxon>
        <taxon>Pseudomonadales</taxon>
        <taxon>Pseudomonadaceae</taxon>
        <taxon>Pseudomonas</taxon>
    </lineage>
</organism>
<sequence>MANITLAGESLIARQQGAKQPLVISRFIFANVPGLNPQAPVDRAAGKPPAGQIVHVYQMPAENAGYVNPNQVVYSCQLGSDLGDWDFNWIGLESDGGVLFSVAYVPLQQKRRYIPPHQVGNNITRNFLVAFDGAQALTNISIDASTWQHDFTVRLAGIDERERLSNRDIFGRACFFGAGLQLDKSGATYLLNGGTAYIEGVRLYNPATTAVTPTSFPTTAWLDVVLQRELSDLVVSWKLVFAAAQSDYTDSAGARHYCVPLAQLSASGAITDLRKVEPIDGPLVEHFAARSGDYSKLRARATTKDDVGLGKLPNAISDDPASDSSEVLASTKALKNAMETLNLGTAEGPYTLVKVNERGQVVSGSKPKKIRELGVLDALIPGDFGSPIAATSRHFRISSEIEPPTTHWNSLVNEGLHYKLIHGTNPGGPGDDQYYYCRVYVRGNVSESGITVVQQFAEPYATPVYAGKSWWRGKNDTWAPWVESLDSGRLGTIPEMVSGGAPHKMPTFDTLLNGLLGSTSASHLMIPARGADNRMRFKLVQMGKTANVPSDGSINVTFPLQFSGEPVVIGNMTYPTFSNLRTSNFTPIGVTSTGFTVENQAIIESTSLNVGPAYWLAIGDPI</sequence>
<evidence type="ECO:0000313" key="3">
    <source>
        <dbReference type="Proteomes" id="UP000663249"/>
    </source>
</evidence>
<name>A0ABX7JSD6_9PSED</name>
<keyword evidence="3" id="KW-1185">Reference proteome</keyword>
<protein>
    <submittedName>
        <fullName evidence="2">Phage tail protein</fullName>
    </submittedName>
</protein>
<dbReference type="RefSeq" id="WP_205477251.1">
    <property type="nucleotide sequence ID" value="NZ_CP070506.1"/>
</dbReference>
<gene>
    <name evidence="2" type="ORF">JTY93_18745</name>
</gene>
<dbReference type="Pfam" id="PF12571">
    <property type="entry name" value="Phage_tail_fib"/>
    <property type="match status" value="1"/>
</dbReference>
<dbReference type="InterPro" id="IPR022225">
    <property type="entry name" value="Phage_tail_fibre_N"/>
</dbReference>
<dbReference type="EMBL" id="CP070506">
    <property type="protein sequence ID" value="QSB38296.1"/>
    <property type="molecule type" value="Genomic_DNA"/>
</dbReference>
<reference evidence="2 3" key="1">
    <citation type="submission" date="2021-02" db="EMBL/GenBank/DDBJ databases">
        <title>Genomic and phenotypic characterization of Pseudomonas hygromyciniae, a novel bacterial species discovered from a commercially purchased antibiotic vial.</title>
        <authorList>
            <person name="Turner T.L."/>
            <person name="Mitra S.D."/>
            <person name="Kochan T.J."/>
            <person name="Pincus N.B."/>
            <person name="Lebrun-Corbin M."/>
            <person name="Cheung B."/>
            <person name="Gatesy S.W."/>
            <person name="Afzal T."/>
            <person name="Ozer E.A."/>
            <person name="Hauser A.R."/>
        </authorList>
    </citation>
    <scope>NUCLEOTIDE SEQUENCE [LARGE SCALE GENOMIC DNA]</scope>
    <source>
        <strain evidence="2 3">SDM007</strain>
    </source>
</reference>
<proteinExistence type="predicted"/>
<dbReference type="Proteomes" id="UP000663249">
    <property type="component" value="Chromosome"/>
</dbReference>
<dbReference type="CDD" id="cd19958">
    <property type="entry name" value="pyocin_knob"/>
    <property type="match status" value="1"/>
</dbReference>